<comment type="caution">
    <text evidence="1">The sequence shown here is derived from an EMBL/GenBank/DDBJ whole genome shotgun (WGS) entry which is preliminary data.</text>
</comment>
<organism evidence="1 2">
    <name type="scientific">Melia azedarach</name>
    <name type="common">Chinaberry tree</name>
    <dbReference type="NCBI Taxonomy" id="155640"/>
    <lineage>
        <taxon>Eukaryota</taxon>
        <taxon>Viridiplantae</taxon>
        <taxon>Streptophyta</taxon>
        <taxon>Embryophyta</taxon>
        <taxon>Tracheophyta</taxon>
        <taxon>Spermatophyta</taxon>
        <taxon>Magnoliopsida</taxon>
        <taxon>eudicotyledons</taxon>
        <taxon>Gunneridae</taxon>
        <taxon>Pentapetalae</taxon>
        <taxon>rosids</taxon>
        <taxon>malvids</taxon>
        <taxon>Sapindales</taxon>
        <taxon>Meliaceae</taxon>
        <taxon>Melia</taxon>
    </lineage>
</organism>
<gene>
    <name evidence="1" type="ORF">OWV82_009379</name>
</gene>
<accession>A0ACC1YGD4</accession>
<protein>
    <submittedName>
        <fullName evidence="1">Glycosyltransferase</fullName>
    </submittedName>
</protein>
<reference evidence="1 2" key="1">
    <citation type="journal article" date="2023" name="Science">
        <title>Complex scaffold remodeling in plant triterpene biosynthesis.</title>
        <authorList>
            <person name="De La Pena R."/>
            <person name="Hodgson H."/>
            <person name="Liu J.C."/>
            <person name="Stephenson M.J."/>
            <person name="Martin A.C."/>
            <person name="Owen C."/>
            <person name="Harkess A."/>
            <person name="Leebens-Mack J."/>
            <person name="Jimenez L.E."/>
            <person name="Osbourn A."/>
            <person name="Sattely E.S."/>
        </authorList>
    </citation>
    <scope>NUCLEOTIDE SEQUENCE [LARGE SCALE GENOMIC DNA]</scope>
    <source>
        <strain evidence="2">cv. JPN11</strain>
        <tissue evidence="1">Leaf</tissue>
    </source>
</reference>
<proteinExistence type="predicted"/>
<evidence type="ECO:0000313" key="2">
    <source>
        <dbReference type="Proteomes" id="UP001164539"/>
    </source>
</evidence>
<keyword evidence="2" id="KW-1185">Reference proteome</keyword>
<sequence length="354" mass="41344">MDYTKNSIGNFIVIFVLFAGVTYICTRSPLKSNPLLSDQKPHRSGSNSPLKTIKLPGDELELALERAAMPNKTVILVLMNSAYVQQSVEADTTMLDLFLESFWLGEGTRQLLNNLLIVALDQTAYDRCMFKRLNCYRLVTEEVDFASEKVFMSKDYMKMMWRRILLLLDVVKRGYSFIITDADVMWLRNPFVRLNENEAEDLQISVDKFNGNPQSAKNPMNAGFYFTRSNNKTIELFSTWYQMKDNKKFRGKNEQDVIRYLMRDKRYVQQLQLQVRFLDTMYFSGFCQGSKDIWSVTTVHANCCRHIAAKLSDLKLVLRDWKRYKTFKSENAGLGRNKKYRWSAHVACRNSWKT</sequence>
<dbReference type="EMBL" id="CM051397">
    <property type="protein sequence ID" value="KAJ4721725.1"/>
    <property type="molecule type" value="Genomic_DNA"/>
</dbReference>
<name>A0ACC1YGD4_MELAZ</name>
<evidence type="ECO:0000313" key="1">
    <source>
        <dbReference type="EMBL" id="KAJ4721725.1"/>
    </source>
</evidence>
<dbReference type="Proteomes" id="UP001164539">
    <property type="component" value="Chromosome 4"/>
</dbReference>